<evidence type="ECO:0000313" key="11">
    <source>
        <dbReference type="RefSeq" id="XP_033534081.1"/>
    </source>
</evidence>
<feature type="transmembrane region" description="Helical" evidence="7">
    <location>
        <begin position="134"/>
        <end position="155"/>
    </location>
</feature>
<dbReference type="PANTHER" id="PTHR33048">
    <property type="entry name" value="PTH11-LIKE INTEGRAL MEMBRANE PROTEIN (AFU_ORTHOLOGUE AFUA_5G11245)"/>
    <property type="match status" value="1"/>
</dbReference>
<evidence type="ECO:0000256" key="3">
    <source>
        <dbReference type="ARBA" id="ARBA00022989"/>
    </source>
</evidence>
<evidence type="ECO:0000313" key="9">
    <source>
        <dbReference type="EMBL" id="KAF1812450.1"/>
    </source>
</evidence>
<dbReference type="RefSeq" id="XP_033534081.1">
    <property type="nucleotide sequence ID" value="XM_033678096.1"/>
</dbReference>
<reference evidence="11" key="3">
    <citation type="submission" date="2025-04" db="UniProtKB">
        <authorList>
            <consortium name="RefSeq"/>
        </authorList>
    </citation>
    <scope>IDENTIFICATION</scope>
    <source>
        <strain evidence="11">CBS 781.70</strain>
    </source>
</reference>
<feature type="region of interest" description="Disordered" evidence="6">
    <location>
        <begin position="352"/>
        <end position="419"/>
    </location>
</feature>
<sequence>MGYSSTQVIALGAVCGALPIPFVALRFYSRTLTPAGFKIDDWLILPALEADILELLTVGMGAALIIDGVLGELGTHQSKQYGPDSQPVMHDALKIYEQVKFTIQLSNIAAVGLCKLSLLFLFRRIFSTQPFKRVVDVSIAIATAWLLGFWLASLFQCTPVNTIWTRWEREYAQYCFDVVKFYWAIGVTDAVTDLLIMVLPIPMIWKLQMPIKQRVAVGGMFLAGSLVIAASVARLVIFLQVGAKMELYIDDVTYHTTPVFYWSAIEGALACISVCLPTLRPALLRLFPALVSGFTTNHSPSPSARWSWIVSRIGTRPAGARPFDPELGDPAFGNVVTISAAQPMSECPVKFSKSQGREQRGGGQELMFGDGGRRGSVPVRPGELSRAIMVKMEVSHEREGPESEDEKSDVSSEKDLESL</sequence>
<keyword evidence="10" id="KW-1185">Reference proteome</keyword>
<feature type="transmembrane region" description="Helical" evidence="7">
    <location>
        <begin position="217"/>
        <end position="239"/>
    </location>
</feature>
<evidence type="ECO:0000256" key="4">
    <source>
        <dbReference type="ARBA" id="ARBA00023136"/>
    </source>
</evidence>
<gene>
    <name evidence="9 11" type="ORF">P152DRAFT_449194</name>
</gene>
<name>A0A6G1G3F5_9PEZI</name>
<protein>
    <recommendedName>
        <fullName evidence="8">Rhodopsin domain-containing protein</fullName>
    </recommendedName>
</protein>
<dbReference type="InterPro" id="IPR052337">
    <property type="entry name" value="SAT4-like"/>
</dbReference>
<reference evidence="11" key="2">
    <citation type="submission" date="2020-04" db="EMBL/GenBank/DDBJ databases">
        <authorList>
            <consortium name="NCBI Genome Project"/>
        </authorList>
    </citation>
    <scope>NUCLEOTIDE SEQUENCE</scope>
    <source>
        <strain evidence="11">CBS 781.70</strain>
    </source>
</reference>
<evidence type="ECO:0000313" key="10">
    <source>
        <dbReference type="Proteomes" id="UP000504638"/>
    </source>
</evidence>
<organism evidence="9">
    <name type="scientific">Eremomyces bilateralis CBS 781.70</name>
    <dbReference type="NCBI Taxonomy" id="1392243"/>
    <lineage>
        <taxon>Eukaryota</taxon>
        <taxon>Fungi</taxon>
        <taxon>Dikarya</taxon>
        <taxon>Ascomycota</taxon>
        <taxon>Pezizomycotina</taxon>
        <taxon>Dothideomycetes</taxon>
        <taxon>Dothideomycetes incertae sedis</taxon>
        <taxon>Eremomycetales</taxon>
        <taxon>Eremomycetaceae</taxon>
        <taxon>Eremomyces</taxon>
    </lineage>
</organism>
<dbReference type="Proteomes" id="UP000504638">
    <property type="component" value="Unplaced"/>
</dbReference>
<feature type="transmembrane region" description="Helical" evidence="7">
    <location>
        <begin position="181"/>
        <end position="205"/>
    </location>
</feature>
<comment type="similarity">
    <text evidence="5">Belongs to the SAT4 family.</text>
</comment>
<dbReference type="PANTHER" id="PTHR33048:SF134">
    <property type="entry name" value="INTEGRAL MEMBRANE PROTEIN"/>
    <property type="match status" value="1"/>
</dbReference>
<feature type="compositionally biased region" description="Basic and acidic residues" evidence="6">
    <location>
        <begin position="408"/>
        <end position="419"/>
    </location>
</feature>
<dbReference type="EMBL" id="ML975157">
    <property type="protein sequence ID" value="KAF1812450.1"/>
    <property type="molecule type" value="Genomic_DNA"/>
</dbReference>
<keyword evidence="3 7" id="KW-1133">Transmembrane helix</keyword>
<evidence type="ECO:0000259" key="8">
    <source>
        <dbReference type="Pfam" id="PF20684"/>
    </source>
</evidence>
<evidence type="ECO:0000256" key="2">
    <source>
        <dbReference type="ARBA" id="ARBA00022692"/>
    </source>
</evidence>
<comment type="subcellular location">
    <subcellularLocation>
        <location evidence="1">Membrane</location>
        <topology evidence="1">Multi-pass membrane protein</topology>
    </subcellularLocation>
</comment>
<evidence type="ECO:0000256" key="7">
    <source>
        <dbReference type="SAM" id="Phobius"/>
    </source>
</evidence>
<feature type="transmembrane region" description="Helical" evidence="7">
    <location>
        <begin position="101"/>
        <end position="122"/>
    </location>
</feature>
<feature type="transmembrane region" description="Helical" evidence="7">
    <location>
        <begin position="6"/>
        <end position="29"/>
    </location>
</feature>
<dbReference type="Pfam" id="PF20684">
    <property type="entry name" value="Fung_rhodopsin"/>
    <property type="match status" value="1"/>
</dbReference>
<feature type="transmembrane region" description="Helical" evidence="7">
    <location>
        <begin position="259"/>
        <end position="279"/>
    </location>
</feature>
<proteinExistence type="inferred from homology"/>
<evidence type="ECO:0000256" key="1">
    <source>
        <dbReference type="ARBA" id="ARBA00004141"/>
    </source>
</evidence>
<keyword evidence="2 7" id="KW-0812">Transmembrane</keyword>
<dbReference type="GO" id="GO:0016020">
    <property type="term" value="C:membrane"/>
    <property type="evidence" value="ECO:0007669"/>
    <property type="project" value="UniProtKB-SubCell"/>
</dbReference>
<dbReference type="GeneID" id="54418666"/>
<dbReference type="AlphaFoldDB" id="A0A6G1G3F5"/>
<keyword evidence="4 7" id="KW-0472">Membrane</keyword>
<dbReference type="InterPro" id="IPR049326">
    <property type="entry name" value="Rhodopsin_dom_fungi"/>
</dbReference>
<accession>A0A6G1G3F5</accession>
<reference evidence="9 11" key="1">
    <citation type="submission" date="2020-01" db="EMBL/GenBank/DDBJ databases">
        <authorList>
            <consortium name="DOE Joint Genome Institute"/>
            <person name="Haridas S."/>
            <person name="Albert R."/>
            <person name="Binder M."/>
            <person name="Bloem J."/>
            <person name="Labutti K."/>
            <person name="Salamov A."/>
            <person name="Andreopoulos B."/>
            <person name="Baker S.E."/>
            <person name="Barry K."/>
            <person name="Bills G."/>
            <person name="Bluhm B.H."/>
            <person name="Cannon C."/>
            <person name="Castanera R."/>
            <person name="Culley D.E."/>
            <person name="Daum C."/>
            <person name="Ezra D."/>
            <person name="Gonzalez J.B."/>
            <person name="Henrissat B."/>
            <person name="Kuo A."/>
            <person name="Liang C."/>
            <person name="Lipzen A."/>
            <person name="Lutzoni F."/>
            <person name="Magnuson J."/>
            <person name="Mondo S."/>
            <person name="Nolan M."/>
            <person name="Ohm R."/>
            <person name="Pangilinan J."/>
            <person name="Park H.-J."/>
            <person name="Ramirez L."/>
            <person name="Alfaro M."/>
            <person name="Sun H."/>
            <person name="Tritt A."/>
            <person name="Yoshinaga Y."/>
            <person name="Zwiers L.-H."/>
            <person name="Turgeon B.G."/>
            <person name="Goodwin S.B."/>
            <person name="Spatafora J.W."/>
            <person name="Crous P.W."/>
            <person name="Grigoriev I.V."/>
        </authorList>
    </citation>
    <scope>NUCLEOTIDE SEQUENCE</scope>
    <source>
        <strain evidence="9 11">CBS 781.70</strain>
    </source>
</reference>
<evidence type="ECO:0000256" key="6">
    <source>
        <dbReference type="SAM" id="MobiDB-lite"/>
    </source>
</evidence>
<feature type="domain" description="Rhodopsin" evidence="8">
    <location>
        <begin position="25"/>
        <end position="283"/>
    </location>
</feature>
<evidence type="ECO:0000256" key="5">
    <source>
        <dbReference type="ARBA" id="ARBA00038359"/>
    </source>
</evidence>
<dbReference type="OrthoDB" id="5391602at2759"/>